<evidence type="ECO:0000256" key="5">
    <source>
        <dbReference type="ARBA" id="ARBA00023163"/>
    </source>
</evidence>
<evidence type="ECO:0000313" key="9">
    <source>
        <dbReference type="Proteomes" id="UP000243073"/>
    </source>
</evidence>
<evidence type="ECO:0000256" key="6">
    <source>
        <dbReference type="HAMAP-Rule" id="MF_00073"/>
    </source>
</evidence>
<dbReference type="EMBL" id="MDKE01000005">
    <property type="protein sequence ID" value="OIN13770.1"/>
    <property type="molecule type" value="Genomic_DNA"/>
</dbReference>
<evidence type="ECO:0000256" key="1">
    <source>
        <dbReference type="ARBA" id="ARBA00005952"/>
    </source>
</evidence>
<dbReference type="InterPro" id="IPR006027">
    <property type="entry name" value="NusB_RsmB_TIM44"/>
</dbReference>
<organism evidence="8 9">
    <name type="scientific">Oceanisphaera psychrotolerans</name>
    <dbReference type="NCBI Taxonomy" id="1414654"/>
    <lineage>
        <taxon>Bacteria</taxon>
        <taxon>Pseudomonadati</taxon>
        <taxon>Pseudomonadota</taxon>
        <taxon>Gammaproteobacteria</taxon>
        <taxon>Aeromonadales</taxon>
        <taxon>Aeromonadaceae</taxon>
        <taxon>Oceanisphaera</taxon>
    </lineage>
</organism>
<comment type="caution">
    <text evidence="8">The sequence shown here is derived from an EMBL/GenBank/DDBJ whole genome shotgun (WGS) entry which is preliminary data.</text>
</comment>
<dbReference type="SUPFAM" id="SSF48013">
    <property type="entry name" value="NusB-like"/>
    <property type="match status" value="1"/>
</dbReference>
<evidence type="ECO:0000313" key="8">
    <source>
        <dbReference type="EMBL" id="OIN13770.1"/>
    </source>
</evidence>
<dbReference type="GO" id="GO:0006353">
    <property type="term" value="P:DNA-templated transcription termination"/>
    <property type="evidence" value="ECO:0007669"/>
    <property type="project" value="UniProtKB-UniRule"/>
</dbReference>
<protein>
    <recommendedName>
        <fullName evidence="6">Transcription antitermination protein NusB</fullName>
    </recommendedName>
    <alternativeName>
        <fullName evidence="6">Antitermination factor NusB</fullName>
    </alternativeName>
</protein>
<keyword evidence="5 6" id="KW-0804">Transcription</keyword>
<dbReference type="GO" id="GO:0005829">
    <property type="term" value="C:cytosol"/>
    <property type="evidence" value="ECO:0007669"/>
    <property type="project" value="TreeGrafter"/>
</dbReference>
<evidence type="ECO:0000256" key="2">
    <source>
        <dbReference type="ARBA" id="ARBA00022814"/>
    </source>
</evidence>
<dbReference type="GO" id="GO:0003723">
    <property type="term" value="F:RNA binding"/>
    <property type="evidence" value="ECO:0007669"/>
    <property type="project" value="UniProtKB-UniRule"/>
</dbReference>
<proteinExistence type="inferred from homology"/>
<dbReference type="AlphaFoldDB" id="A0A1J4QH98"/>
<dbReference type="InterPro" id="IPR011605">
    <property type="entry name" value="NusB_fam"/>
</dbReference>
<dbReference type="Gene3D" id="1.10.940.10">
    <property type="entry name" value="NusB-like"/>
    <property type="match status" value="1"/>
</dbReference>
<dbReference type="OrthoDB" id="9789556at2"/>
<dbReference type="Pfam" id="PF01029">
    <property type="entry name" value="NusB"/>
    <property type="match status" value="1"/>
</dbReference>
<sequence length="136" mass="15642">MKPSERRKARRLATQAIYQWQMTRDNVADIAQQFALEQDTKGVDLDYFRDLLFGVSVHATELDAVYSPYLSRPLAELDVVDKAVLRLATYELTRREDVPYRVVINEAIELAKAFAAEESHKFVNGVLDKVIKQLKK</sequence>
<evidence type="ECO:0000256" key="4">
    <source>
        <dbReference type="ARBA" id="ARBA00023015"/>
    </source>
</evidence>
<comment type="similarity">
    <text evidence="1 6">Belongs to the NusB family.</text>
</comment>
<feature type="domain" description="NusB/RsmB/TIM44" evidence="7">
    <location>
        <begin position="7"/>
        <end position="132"/>
    </location>
</feature>
<dbReference type="STRING" id="1414654.BFR47_09645"/>
<gene>
    <name evidence="6 8" type="primary">nusB</name>
    <name evidence="8" type="ORF">BFR47_09645</name>
</gene>
<evidence type="ECO:0000256" key="3">
    <source>
        <dbReference type="ARBA" id="ARBA00022884"/>
    </source>
</evidence>
<reference evidence="8 9" key="1">
    <citation type="submission" date="2016-07" db="EMBL/GenBank/DDBJ databases">
        <title>Draft Genome Sequence of Oceanisphaera psychrotolerans, isolated from coastal sediment samples.</title>
        <authorList>
            <person name="Zhuo S."/>
            <person name="Ruan Z."/>
        </authorList>
    </citation>
    <scope>NUCLEOTIDE SEQUENCE [LARGE SCALE GENOMIC DNA]</scope>
    <source>
        <strain evidence="8 9">LAM-WHM-ZC</strain>
    </source>
</reference>
<dbReference type="PANTHER" id="PTHR11078:SF3">
    <property type="entry name" value="ANTITERMINATION NUSB DOMAIN-CONTAINING PROTEIN"/>
    <property type="match status" value="1"/>
</dbReference>
<keyword evidence="4 6" id="KW-0805">Transcription regulation</keyword>
<dbReference type="NCBIfam" id="TIGR01951">
    <property type="entry name" value="nusB"/>
    <property type="match status" value="1"/>
</dbReference>
<keyword evidence="3 6" id="KW-0694">RNA-binding</keyword>
<dbReference type="CDD" id="cd00619">
    <property type="entry name" value="Terminator_NusB"/>
    <property type="match status" value="1"/>
</dbReference>
<comment type="function">
    <text evidence="6">Involved in transcription antitermination. Required for transcription of ribosomal RNA (rRNA) genes. Binds specifically to the boxA antiterminator sequence of the ribosomal RNA (rrn) operons.</text>
</comment>
<name>A0A1J4QH98_9GAMM</name>
<dbReference type="GO" id="GO:0031564">
    <property type="term" value="P:transcription antitermination"/>
    <property type="evidence" value="ECO:0007669"/>
    <property type="project" value="UniProtKB-KW"/>
</dbReference>
<dbReference type="FunFam" id="1.10.940.10:FF:000001">
    <property type="entry name" value="Transcription antitermination factor NusB"/>
    <property type="match status" value="1"/>
</dbReference>
<keyword evidence="9" id="KW-1185">Reference proteome</keyword>
<dbReference type="RefSeq" id="WP_071471518.1">
    <property type="nucleotide sequence ID" value="NZ_MDKE01000005.1"/>
</dbReference>
<keyword evidence="2 6" id="KW-0889">Transcription antitermination</keyword>
<evidence type="ECO:0000259" key="7">
    <source>
        <dbReference type="Pfam" id="PF01029"/>
    </source>
</evidence>
<dbReference type="Proteomes" id="UP000243073">
    <property type="component" value="Unassembled WGS sequence"/>
</dbReference>
<dbReference type="HAMAP" id="MF_00073">
    <property type="entry name" value="NusB"/>
    <property type="match status" value="1"/>
</dbReference>
<accession>A0A1J4QH98</accession>
<dbReference type="InterPro" id="IPR035926">
    <property type="entry name" value="NusB-like_sf"/>
</dbReference>
<dbReference type="PANTHER" id="PTHR11078">
    <property type="entry name" value="N UTILIZATION SUBSTANCE PROTEIN B-RELATED"/>
    <property type="match status" value="1"/>
</dbReference>